<comment type="caution">
    <text evidence="3">The sequence shown here is derived from an EMBL/GenBank/DDBJ whole genome shotgun (WGS) entry which is preliminary data.</text>
</comment>
<evidence type="ECO:0008006" key="5">
    <source>
        <dbReference type="Google" id="ProtNLM"/>
    </source>
</evidence>
<dbReference type="InterPro" id="IPR003094">
    <property type="entry name" value="6Pfruct_kin"/>
</dbReference>
<evidence type="ECO:0000256" key="2">
    <source>
        <dbReference type="PIRSR" id="PIRSR613078-2"/>
    </source>
</evidence>
<sequence>MEVYLIRHAQTKSNLKGIDFDDRKATNLNKKGIAQAKKLAHKFVKVKIDKIFISESRRSYQTALPLIKLKSVPVVRDARLNEADFGIFSGLTFEMAKRKYPEIYSTRLVDKWNYRIPKGESFKDVSKRLDSFLKNLKKEPSSIRTVLIITHGTVLKVFLVKFLKFSLKKADSVYFKNTSSSSFKFKNRKMKAETINGSLYPIRDTLKNKGISQR</sequence>
<evidence type="ECO:0000256" key="1">
    <source>
        <dbReference type="PIRSR" id="PIRSR613078-1"/>
    </source>
</evidence>
<accession>A0A1F5CH97</accession>
<dbReference type="InterPro" id="IPR013078">
    <property type="entry name" value="His_Pase_superF_clade-1"/>
</dbReference>
<organism evidence="3 4">
    <name type="scientific">Candidatus Azambacteria bacterium RIFOXYD1_FULL_42_11</name>
    <dbReference type="NCBI Taxonomy" id="1797310"/>
    <lineage>
        <taxon>Bacteria</taxon>
        <taxon>Candidatus Azamiibacteriota</taxon>
    </lineage>
</organism>
<feature type="binding site" evidence="2">
    <location>
        <position position="58"/>
    </location>
    <ligand>
        <name>substrate</name>
    </ligand>
</feature>
<dbReference type="InterPro" id="IPR029033">
    <property type="entry name" value="His_PPase_superfam"/>
</dbReference>
<feature type="active site" description="Proton donor/acceptor" evidence="1">
    <location>
        <position position="82"/>
    </location>
</feature>
<dbReference type="SMART" id="SM00855">
    <property type="entry name" value="PGAM"/>
    <property type="match status" value="1"/>
</dbReference>
<dbReference type="CDD" id="cd07067">
    <property type="entry name" value="HP_PGM_like"/>
    <property type="match status" value="1"/>
</dbReference>
<dbReference type="GO" id="GO:0003873">
    <property type="term" value="F:6-phosphofructo-2-kinase activity"/>
    <property type="evidence" value="ECO:0007669"/>
    <property type="project" value="TreeGrafter"/>
</dbReference>
<dbReference type="Proteomes" id="UP000178974">
    <property type="component" value="Unassembled WGS sequence"/>
</dbReference>
<dbReference type="PANTHER" id="PTHR10606:SF44">
    <property type="entry name" value="6-PHOSPHOFRUCTO 2-KINASE_FRUCTOSE 2,6-BISPHOSPHATASE LONG FORM"/>
    <property type="match status" value="1"/>
</dbReference>
<reference evidence="3 4" key="1">
    <citation type="journal article" date="2016" name="Nat. Commun.">
        <title>Thousands of microbial genomes shed light on interconnected biogeochemical processes in an aquifer system.</title>
        <authorList>
            <person name="Anantharaman K."/>
            <person name="Brown C.T."/>
            <person name="Hug L.A."/>
            <person name="Sharon I."/>
            <person name="Castelle C.J."/>
            <person name="Probst A.J."/>
            <person name="Thomas B.C."/>
            <person name="Singh A."/>
            <person name="Wilkins M.J."/>
            <person name="Karaoz U."/>
            <person name="Brodie E.L."/>
            <person name="Williams K.H."/>
            <person name="Hubbard S.S."/>
            <person name="Banfield J.F."/>
        </authorList>
    </citation>
    <scope>NUCLEOTIDE SEQUENCE [LARGE SCALE GENOMIC DNA]</scope>
</reference>
<proteinExistence type="predicted"/>
<protein>
    <recommendedName>
        <fullName evidence="5">Phosphoglycerate mutase</fullName>
    </recommendedName>
</protein>
<evidence type="ECO:0000313" key="4">
    <source>
        <dbReference type="Proteomes" id="UP000178974"/>
    </source>
</evidence>
<dbReference type="GO" id="GO:0006003">
    <property type="term" value="P:fructose 2,6-bisphosphate metabolic process"/>
    <property type="evidence" value="ECO:0007669"/>
    <property type="project" value="InterPro"/>
</dbReference>
<dbReference type="GO" id="GO:0005524">
    <property type="term" value="F:ATP binding"/>
    <property type="evidence" value="ECO:0007669"/>
    <property type="project" value="InterPro"/>
</dbReference>
<dbReference type="GO" id="GO:0004331">
    <property type="term" value="F:fructose-2,6-bisphosphate 2-phosphatase activity"/>
    <property type="evidence" value="ECO:0007669"/>
    <property type="project" value="TreeGrafter"/>
</dbReference>
<dbReference type="Pfam" id="PF00300">
    <property type="entry name" value="His_Phos_1"/>
    <property type="match status" value="1"/>
</dbReference>
<dbReference type="GO" id="GO:0005829">
    <property type="term" value="C:cytosol"/>
    <property type="evidence" value="ECO:0007669"/>
    <property type="project" value="TreeGrafter"/>
</dbReference>
<dbReference type="Gene3D" id="3.40.50.1240">
    <property type="entry name" value="Phosphoglycerate mutase-like"/>
    <property type="match status" value="1"/>
</dbReference>
<dbReference type="EMBL" id="MEZA01000016">
    <property type="protein sequence ID" value="OGD42229.1"/>
    <property type="molecule type" value="Genomic_DNA"/>
</dbReference>
<feature type="binding site" evidence="2">
    <location>
        <begin position="7"/>
        <end position="14"/>
    </location>
    <ligand>
        <name>substrate</name>
    </ligand>
</feature>
<feature type="active site" description="Tele-phosphohistidine intermediate" evidence="1">
    <location>
        <position position="8"/>
    </location>
</feature>
<name>A0A1F5CH97_9BACT</name>
<dbReference type="AlphaFoldDB" id="A0A1F5CH97"/>
<evidence type="ECO:0000313" key="3">
    <source>
        <dbReference type="EMBL" id="OGD42229.1"/>
    </source>
</evidence>
<gene>
    <name evidence="3" type="ORF">A2567_00110</name>
</gene>
<dbReference type="PANTHER" id="PTHR10606">
    <property type="entry name" value="6-PHOSPHOFRUCTO-2-KINASE/FRUCTOSE-2,6-BISPHOSPHATASE"/>
    <property type="match status" value="1"/>
</dbReference>
<dbReference type="SUPFAM" id="SSF53254">
    <property type="entry name" value="Phosphoglycerate mutase-like"/>
    <property type="match status" value="1"/>
</dbReference>